<accession>A0A482MMR6</accession>
<sequence length="69" mass="8008">MTKVLTEMQILVMLLGLLSISGVFAYTESEVWPWYTPYAWAAFVLLVFALPWFRKTDEVEEVEDAEFEG</sequence>
<organism evidence="2 3">
    <name type="scientific">Burkholderia phage BcepSauron</name>
    <dbReference type="NCBI Taxonomy" id="2530033"/>
    <lineage>
        <taxon>Viruses</taxon>
        <taxon>Duplodnaviria</taxon>
        <taxon>Heunggongvirae</taxon>
        <taxon>Uroviricota</taxon>
        <taxon>Caudoviricetes</taxon>
        <taxon>Sarumanvirus</taxon>
        <taxon>Sarumanvirus bcepsauron</taxon>
    </lineage>
</organism>
<gene>
    <name evidence="2" type="ORF">BcepSauron_182</name>
</gene>
<dbReference type="EMBL" id="MK552141">
    <property type="protein sequence ID" value="QBQ74562.1"/>
    <property type="molecule type" value="Genomic_DNA"/>
</dbReference>
<reference evidence="2 3" key="1">
    <citation type="submission" date="2019-02" db="EMBL/GenBank/DDBJ databases">
        <title>Complete genome sequence of Burkholderia cenocepacia phage BcepSauron.</title>
        <authorList>
            <person name="Park K."/>
            <person name="Gonzalez C."/>
            <person name="Liu M."/>
            <person name="Gill J."/>
        </authorList>
    </citation>
    <scope>NUCLEOTIDE SEQUENCE [LARGE SCALE GENOMIC DNA]</scope>
</reference>
<keyword evidence="1" id="KW-0472">Membrane</keyword>
<proteinExistence type="predicted"/>
<evidence type="ECO:0000313" key="2">
    <source>
        <dbReference type="EMBL" id="QBQ74562.1"/>
    </source>
</evidence>
<feature type="transmembrane region" description="Helical" evidence="1">
    <location>
        <begin position="35"/>
        <end position="53"/>
    </location>
</feature>
<evidence type="ECO:0000313" key="3">
    <source>
        <dbReference type="Proteomes" id="UP000301424"/>
    </source>
</evidence>
<dbReference type="Proteomes" id="UP000301424">
    <property type="component" value="Segment"/>
</dbReference>
<keyword evidence="1" id="KW-1133">Transmembrane helix</keyword>
<protein>
    <submittedName>
        <fullName evidence="2">Uncharacterized protein</fullName>
    </submittedName>
</protein>
<name>A0A482MMR6_9CAUD</name>
<keyword evidence="3" id="KW-1185">Reference proteome</keyword>
<evidence type="ECO:0000256" key="1">
    <source>
        <dbReference type="SAM" id="Phobius"/>
    </source>
</evidence>
<keyword evidence="1" id="KW-0812">Transmembrane</keyword>